<evidence type="ECO:0000313" key="1">
    <source>
        <dbReference type="EMBL" id="QNI20362.1"/>
    </source>
</evidence>
<reference evidence="1 2" key="1">
    <citation type="submission" date="2020-06" db="EMBL/GenBank/DDBJ databases">
        <authorList>
            <person name="Connerton I.F."/>
        </authorList>
    </citation>
    <scope>NUCLEOTIDE SEQUENCE [LARGE SCALE GENOMIC DNA]</scope>
</reference>
<dbReference type="EMBL" id="MT700412">
    <property type="protein sequence ID" value="QNI20362.1"/>
    <property type="molecule type" value="Genomic_DNA"/>
</dbReference>
<proteinExistence type="predicted"/>
<keyword evidence="2" id="KW-1185">Reference proteome</keyword>
<sequence length="306" mass="34936">MSNNVIKRRHTSEYAQIHNKPLQDDLEDLREIGLLSHMMSRPAEWVFHKTQLHKQFSRKNVDAAWKGLVAKRYIVGFYCHKDGQKSYYYNVSDLPFTDEEYYEFVKEEVSELTEKGHSIKHINPIPGLTLDTTEFSSDVPNVQQTAEVCSESGAPREQLSGNSSKGANINKELINTDLKTKKNNIKEIDDDKANSVAPAPKQIESLTDVINSLRLQTKDLLVKRSFDSVLRKVLDKHEQGKVSNFRDYLVTSLNAKIEELELRRIKEQAKEALTRTSKSGASEEYSGNILLYNFLDESEGDKPAKK</sequence>
<evidence type="ECO:0000313" key="2">
    <source>
        <dbReference type="Proteomes" id="UP000515915"/>
    </source>
</evidence>
<organism evidence="1 2">
    <name type="scientific">Bacillus phage 1_ICo-2020</name>
    <dbReference type="NCBI Taxonomy" id="2759272"/>
    <lineage>
        <taxon>Viruses</taxon>
        <taxon>Duplodnaviria</taxon>
        <taxon>Heunggongvirae</taxon>
        <taxon>Uroviricota</taxon>
        <taxon>Caudoviricetes</taxon>
        <taxon>Ehrlichviridae</taxon>
        <taxon>Suttonboningtonvirus</taxon>
        <taxon>Suttonboningtonvirus sv1ICo2020</taxon>
    </lineage>
</organism>
<name>A0A7G8AKB7_9CAUD</name>
<protein>
    <submittedName>
        <fullName evidence="1">Replication initiator A family protein</fullName>
    </submittedName>
</protein>
<accession>A0A7G8AKB7</accession>
<dbReference type="Proteomes" id="UP000515915">
    <property type="component" value="Segment"/>
</dbReference>